<dbReference type="SUPFAM" id="SSF110849">
    <property type="entry name" value="ParB/Sulfiredoxin"/>
    <property type="match status" value="1"/>
</dbReference>
<dbReference type="Pfam" id="PF17762">
    <property type="entry name" value="HTH_ParB"/>
    <property type="match status" value="1"/>
</dbReference>
<dbReference type="SUPFAM" id="SSF109709">
    <property type="entry name" value="KorB DNA-binding domain-like"/>
    <property type="match status" value="1"/>
</dbReference>
<evidence type="ECO:0000256" key="2">
    <source>
        <dbReference type="ARBA" id="ARBA00022829"/>
    </source>
</evidence>
<evidence type="ECO:0000256" key="4">
    <source>
        <dbReference type="SAM" id="MobiDB-lite"/>
    </source>
</evidence>
<keyword evidence="3" id="KW-0238">DNA-binding</keyword>
<protein>
    <submittedName>
        <fullName evidence="6">Chromosome partitioning protein, ParB family</fullName>
    </submittedName>
</protein>
<dbReference type="Proteomes" id="UP000190027">
    <property type="component" value="Unassembled WGS sequence"/>
</dbReference>
<dbReference type="FunFam" id="1.10.10.2830:FF:000001">
    <property type="entry name" value="Chromosome partitioning protein ParB"/>
    <property type="match status" value="1"/>
</dbReference>
<dbReference type="InterPro" id="IPR004437">
    <property type="entry name" value="ParB/RepB/Spo0J"/>
</dbReference>
<dbReference type="PANTHER" id="PTHR33375">
    <property type="entry name" value="CHROMOSOME-PARTITIONING PROTEIN PARB-RELATED"/>
    <property type="match status" value="1"/>
</dbReference>
<feature type="region of interest" description="Disordered" evidence="4">
    <location>
        <begin position="227"/>
        <end position="285"/>
    </location>
</feature>
<dbReference type="GO" id="GO:0005694">
    <property type="term" value="C:chromosome"/>
    <property type="evidence" value="ECO:0007669"/>
    <property type="project" value="TreeGrafter"/>
</dbReference>
<dbReference type="FunFam" id="3.90.1530.30:FF:000001">
    <property type="entry name" value="Chromosome partitioning protein ParB"/>
    <property type="match status" value="1"/>
</dbReference>
<dbReference type="InterPro" id="IPR041468">
    <property type="entry name" value="HTH_ParB/Spo0J"/>
</dbReference>
<dbReference type="AlphaFoldDB" id="A0A1T4XNB3"/>
<dbReference type="NCBIfam" id="TIGR00180">
    <property type="entry name" value="parB_part"/>
    <property type="match status" value="1"/>
</dbReference>
<keyword evidence="7" id="KW-1185">Reference proteome</keyword>
<dbReference type="Pfam" id="PF02195">
    <property type="entry name" value="ParB_N"/>
    <property type="match status" value="1"/>
</dbReference>
<comment type="similarity">
    <text evidence="1">Belongs to the ParB family.</text>
</comment>
<reference evidence="6 7" key="1">
    <citation type="submission" date="2017-02" db="EMBL/GenBank/DDBJ databases">
        <authorList>
            <person name="Peterson S.W."/>
        </authorList>
    </citation>
    <scope>NUCLEOTIDE SEQUENCE [LARGE SCALE GENOMIC DNA]</scope>
    <source>
        <strain evidence="6 7">DSM 16080</strain>
    </source>
</reference>
<keyword evidence="2" id="KW-0159">Chromosome partition</keyword>
<dbReference type="PANTHER" id="PTHR33375:SF1">
    <property type="entry name" value="CHROMOSOME-PARTITIONING PROTEIN PARB-RELATED"/>
    <property type="match status" value="1"/>
</dbReference>
<dbReference type="GO" id="GO:0003677">
    <property type="term" value="F:DNA binding"/>
    <property type="evidence" value="ECO:0007669"/>
    <property type="project" value="UniProtKB-KW"/>
</dbReference>
<dbReference type="Gene3D" id="1.10.10.2830">
    <property type="match status" value="1"/>
</dbReference>
<proteinExistence type="inferred from homology"/>
<evidence type="ECO:0000259" key="5">
    <source>
        <dbReference type="SMART" id="SM00470"/>
    </source>
</evidence>
<dbReference type="SMART" id="SM00470">
    <property type="entry name" value="ParB"/>
    <property type="match status" value="1"/>
</dbReference>
<feature type="compositionally biased region" description="Gly residues" evidence="4">
    <location>
        <begin position="1"/>
        <end position="10"/>
    </location>
</feature>
<dbReference type="InterPro" id="IPR050336">
    <property type="entry name" value="Chromosome_partition/occlusion"/>
</dbReference>
<dbReference type="EMBL" id="FUYC01000013">
    <property type="protein sequence ID" value="SKA91014.1"/>
    <property type="molecule type" value="Genomic_DNA"/>
</dbReference>
<dbReference type="OrthoDB" id="9802051at2"/>
<accession>A0A1T4XNB3</accession>
<feature type="region of interest" description="Disordered" evidence="4">
    <location>
        <begin position="1"/>
        <end position="29"/>
    </location>
</feature>
<dbReference type="CDD" id="cd16393">
    <property type="entry name" value="SPO0J_N"/>
    <property type="match status" value="1"/>
</dbReference>
<dbReference type="STRING" id="1121449.SAMN02745704_02278"/>
<evidence type="ECO:0000256" key="1">
    <source>
        <dbReference type="ARBA" id="ARBA00006295"/>
    </source>
</evidence>
<evidence type="ECO:0000313" key="6">
    <source>
        <dbReference type="EMBL" id="SKA91014.1"/>
    </source>
</evidence>
<dbReference type="RefSeq" id="WP_078717827.1">
    <property type="nucleotide sequence ID" value="NZ_FUYC01000013.1"/>
</dbReference>
<organism evidence="6 7">
    <name type="scientific">Paucidesulfovibrio gracilis DSM 16080</name>
    <dbReference type="NCBI Taxonomy" id="1121449"/>
    <lineage>
        <taxon>Bacteria</taxon>
        <taxon>Pseudomonadati</taxon>
        <taxon>Thermodesulfobacteriota</taxon>
        <taxon>Desulfovibrionia</taxon>
        <taxon>Desulfovibrionales</taxon>
        <taxon>Desulfovibrionaceae</taxon>
        <taxon>Paucidesulfovibrio</taxon>
    </lineage>
</organism>
<dbReference type="GO" id="GO:0007059">
    <property type="term" value="P:chromosome segregation"/>
    <property type="evidence" value="ECO:0007669"/>
    <property type="project" value="UniProtKB-KW"/>
</dbReference>
<gene>
    <name evidence="6" type="ORF">SAMN02745704_02278</name>
</gene>
<sequence length="306" mass="33214">MSAGSRGLGRGLDALLGGTQQKDEPVNPSEVRQLPIASICPNPHQPRIEFSEQGLADLSASIKTQGVLQPILVRPLENNQYELVAGERRLRASKLAGLREIPALVREMDDQESLAIALIENLQREDLNAIEEALGYRQLMDQFGVNQEALAKSLGKSRSALANSMRLLNLPEPVQNDIRQGRITAGHGRAIMSVTDETVANELHARILKQGMSVRQAEAEAGFWKEHGTLPSHGQGESADQAPRRAAGKRKKDVDPDLAEVQSMISRTLGRKVSVSGTASKGKLTLPFSSLDDLRRLAEMLGGEQG</sequence>
<dbReference type="InterPro" id="IPR003115">
    <property type="entry name" value="ParB_N"/>
</dbReference>
<dbReference type="Gene3D" id="3.90.1530.30">
    <property type="match status" value="1"/>
</dbReference>
<feature type="domain" description="ParB-like N-terminal" evidence="5">
    <location>
        <begin position="32"/>
        <end position="122"/>
    </location>
</feature>
<dbReference type="InterPro" id="IPR036086">
    <property type="entry name" value="ParB/Sulfiredoxin_sf"/>
</dbReference>
<dbReference type="InterPro" id="IPR057240">
    <property type="entry name" value="ParB_dimer_C"/>
</dbReference>
<dbReference type="Pfam" id="PF23552">
    <property type="entry name" value="ParB_C"/>
    <property type="match status" value="1"/>
</dbReference>
<evidence type="ECO:0000313" key="7">
    <source>
        <dbReference type="Proteomes" id="UP000190027"/>
    </source>
</evidence>
<name>A0A1T4XNB3_9BACT</name>
<evidence type="ECO:0000256" key="3">
    <source>
        <dbReference type="ARBA" id="ARBA00023125"/>
    </source>
</evidence>